<keyword evidence="2" id="KW-1185">Reference proteome</keyword>
<dbReference type="Proteomes" id="UP000799118">
    <property type="component" value="Unassembled WGS sequence"/>
</dbReference>
<reference evidence="1" key="1">
    <citation type="journal article" date="2019" name="Environ. Microbiol.">
        <title>Fungal ecological strategies reflected in gene transcription - a case study of two litter decomposers.</title>
        <authorList>
            <person name="Barbi F."/>
            <person name="Kohler A."/>
            <person name="Barry K."/>
            <person name="Baskaran P."/>
            <person name="Daum C."/>
            <person name="Fauchery L."/>
            <person name="Ihrmark K."/>
            <person name="Kuo A."/>
            <person name="LaButti K."/>
            <person name="Lipzen A."/>
            <person name="Morin E."/>
            <person name="Grigoriev I.V."/>
            <person name="Henrissat B."/>
            <person name="Lindahl B."/>
            <person name="Martin F."/>
        </authorList>
    </citation>
    <scope>NUCLEOTIDE SEQUENCE</scope>
    <source>
        <strain evidence="1">JB14</strain>
    </source>
</reference>
<evidence type="ECO:0000313" key="2">
    <source>
        <dbReference type="Proteomes" id="UP000799118"/>
    </source>
</evidence>
<evidence type="ECO:0000313" key="1">
    <source>
        <dbReference type="EMBL" id="KAE9402512.1"/>
    </source>
</evidence>
<dbReference type="AlphaFoldDB" id="A0A6A4HTJ2"/>
<gene>
    <name evidence="1" type="ORF">BT96DRAFT_548365</name>
</gene>
<accession>A0A6A4HTJ2</accession>
<proteinExistence type="predicted"/>
<organism evidence="1 2">
    <name type="scientific">Gymnopus androsaceus JB14</name>
    <dbReference type="NCBI Taxonomy" id="1447944"/>
    <lineage>
        <taxon>Eukaryota</taxon>
        <taxon>Fungi</taxon>
        <taxon>Dikarya</taxon>
        <taxon>Basidiomycota</taxon>
        <taxon>Agaricomycotina</taxon>
        <taxon>Agaricomycetes</taxon>
        <taxon>Agaricomycetidae</taxon>
        <taxon>Agaricales</taxon>
        <taxon>Marasmiineae</taxon>
        <taxon>Omphalotaceae</taxon>
        <taxon>Gymnopus</taxon>
    </lineage>
</organism>
<protein>
    <submittedName>
        <fullName evidence="1">Uncharacterized protein</fullName>
    </submittedName>
</protein>
<sequence length="123" mass="14095">MLCFYDSQFFLLKFKRAGGSTIQMRSNLPTTHKAAKLKGLITHKPEKQMDSSWELLLGPFLVQRFIGFVKGRDNYNRSTSGAVLLFPSSRVYCVFFFFEVAIINTNQQSILLKSSNSKLYLII</sequence>
<dbReference type="EMBL" id="ML769434">
    <property type="protein sequence ID" value="KAE9402512.1"/>
    <property type="molecule type" value="Genomic_DNA"/>
</dbReference>
<name>A0A6A4HTJ2_9AGAR</name>